<protein>
    <submittedName>
        <fullName evidence="1">Uncharacterized protein</fullName>
    </submittedName>
</protein>
<reference evidence="1" key="1">
    <citation type="submission" date="2021-01" db="EMBL/GenBank/DDBJ databases">
        <authorList>
            <consortium name="Genoscope - CEA"/>
            <person name="William W."/>
        </authorList>
    </citation>
    <scope>NUCLEOTIDE SEQUENCE</scope>
</reference>
<dbReference type="EMBL" id="CAJJDN010000250">
    <property type="protein sequence ID" value="CAD8129912.1"/>
    <property type="molecule type" value="Genomic_DNA"/>
</dbReference>
<organism evidence="1 2">
    <name type="scientific">Paramecium sonneborni</name>
    <dbReference type="NCBI Taxonomy" id="65129"/>
    <lineage>
        <taxon>Eukaryota</taxon>
        <taxon>Sar</taxon>
        <taxon>Alveolata</taxon>
        <taxon>Ciliophora</taxon>
        <taxon>Intramacronucleata</taxon>
        <taxon>Oligohymenophorea</taxon>
        <taxon>Peniculida</taxon>
        <taxon>Parameciidae</taxon>
        <taxon>Paramecium</taxon>
    </lineage>
</organism>
<gene>
    <name evidence="1" type="ORF">PSON_ATCC_30995.1.T2500017</name>
</gene>
<dbReference type="Proteomes" id="UP000692954">
    <property type="component" value="Unassembled WGS sequence"/>
</dbReference>
<accession>A0A8S1RRL0</accession>
<proteinExistence type="predicted"/>
<sequence length="82" mass="10105">MMMGHLNQLLNFLNLEFKDKEITLPEDFQDLVQSTRFHQYRMQFETIQIPRPKSDPESTKVFMRNMYRTPQDLNQNDYWDYP</sequence>
<keyword evidence="2" id="KW-1185">Reference proteome</keyword>
<dbReference type="AlphaFoldDB" id="A0A8S1RRL0"/>
<comment type="caution">
    <text evidence="1">The sequence shown here is derived from an EMBL/GenBank/DDBJ whole genome shotgun (WGS) entry which is preliminary data.</text>
</comment>
<evidence type="ECO:0000313" key="2">
    <source>
        <dbReference type="Proteomes" id="UP000692954"/>
    </source>
</evidence>
<evidence type="ECO:0000313" key="1">
    <source>
        <dbReference type="EMBL" id="CAD8129912.1"/>
    </source>
</evidence>
<name>A0A8S1RRL0_9CILI</name>